<evidence type="ECO:0008006" key="4">
    <source>
        <dbReference type="Google" id="ProtNLM"/>
    </source>
</evidence>
<reference evidence="2 3" key="1">
    <citation type="submission" date="2021-06" db="EMBL/GenBank/DDBJ databases">
        <title>Description of novel taxa of the family Lachnospiraceae.</title>
        <authorList>
            <person name="Chaplin A.V."/>
            <person name="Sokolova S.R."/>
            <person name="Pikina A.P."/>
            <person name="Korzhanova M."/>
            <person name="Belova V."/>
            <person name="Korostin D."/>
            <person name="Efimov B.A."/>
        </authorList>
    </citation>
    <scope>NUCLEOTIDE SEQUENCE [LARGE SCALE GENOMIC DNA]</scope>
    <source>
        <strain evidence="2 3">ASD4241</strain>
    </source>
</reference>
<keyword evidence="1" id="KW-1133">Transmembrane helix</keyword>
<feature type="transmembrane region" description="Helical" evidence="1">
    <location>
        <begin position="12"/>
        <end position="34"/>
    </location>
</feature>
<comment type="caution">
    <text evidence="2">The sequence shown here is derived from an EMBL/GenBank/DDBJ whole genome shotgun (WGS) entry which is preliminary data.</text>
</comment>
<dbReference type="EMBL" id="JAHQCX010000020">
    <property type="protein sequence ID" value="MBU9728517.1"/>
    <property type="molecule type" value="Genomic_DNA"/>
</dbReference>
<sequence>MTVRKFYQIPKNYLLLVAGLVWFAAGVNIIRIGITASDRNWSPLAVAAALAVFGLFYGLIFHRLIQKHTVRITGYDQSRIHILRFFDVKSYCIMAGMMTFGIFLRQSDLWPPHCIRTFYTGLGASLLMAGAGFLVNFILEQRGCRDKDSVETAGL</sequence>
<dbReference type="Proteomes" id="UP001314681">
    <property type="component" value="Unassembled WGS sequence"/>
</dbReference>
<keyword evidence="1" id="KW-0812">Transmembrane</keyword>
<organism evidence="2 3">
    <name type="scientific">Diplocloster modestus</name>
    <dbReference type="NCBI Taxonomy" id="2850322"/>
    <lineage>
        <taxon>Bacteria</taxon>
        <taxon>Bacillati</taxon>
        <taxon>Bacillota</taxon>
        <taxon>Clostridia</taxon>
        <taxon>Lachnospirales</taxon>
        <taxon>Lachnospiraceae</taxon>
        <taxon>Diplocloster</taxon>
    </lineage>
</organism>
<dbReference type="RefSeq" id="WP_158353027.1">
    <property type="nucleotide sequence ID" value="NZ_JAHQCX010000020.1"/>
</dbReference>
<gene>
    <name evidence="2" type="ORF">KTH90_21225</name>
</gene>
<keyword evidence="3" id="KW-1185">Reference proteome</keyword>
<accession>A0ABS6KDC5</accession>
<feature type="transmembrane region" description="Helical" evidence="1">
    <location>
        <begin position="40"/>
        <end position="61"/>
    </location>
</feature>
<protein>
    <recommendedName>
        <fullName evidence="4">DUF2975 domain-containing protein</fullName>
    </recommendedName>
</protein>
<proteinExistence type="predicted"/>
<evidence type="ECO:0000256" key="1">
    <source>
        <dbReference type="SAM" id="Phobius"/>
    </source>
</evidence>
<feature type="transmembrane region" description="Helical" evidence="1">
    <location>
        <begin position="116"/>
        <end position="139"/>
    </location>
</feature>
<evidence type="ECO:0000313" key="2">
    <source>
        <dbReference type="EMBL" id="MBU9728517.1"/>
    </source>
</evidence>
<name>A0ABS6KDC5_9FIRM</name>
<feature type="transmembrane region" description="Helical" evidence="1">
    <location>
        <begin position="82"/>
        <end position="104"/>
    </location>
</feature>
<keyword evidence="1" id="KW-0472">Membrane</keyword>
<evidence type="ECO:0000313" key="3">
    <source>
        <dbReference type="Proteomes" id="UP001314681"/>
    </source>
</evidence>